<dbReference type="STRING" id="1294273.roselon_00605"/>
<organism evidence="2 3">
    <name type="scientific">Roseicyclus elongatus DSM 19469</name>
    <dbReference type="NCBI Taxonomy" id="1294273"/>
    <lineage>
        <taxon>Bacteria</taxon>
        <taxon>Pseudomonadati</taxon>
        <taxon>Pseudomonadota</taxon>
        <taxon>Alphaproteobacteria</taxon>
        <taxon>Rhodobacterales</taxon>
        <taxon>Roseobacteraceae</taxon>
        <taxon>Roseicyclus</taxon>
    </lineage>
</organism>
<proteinExistence type="predicted"/>
<evidence type="ECO:0000313" key="3">
    <source>
        <dbReference type="Proteomes" id="UP000019593"/>
    </source>
</evidence>
<feature type="compositionally biased region" description="Basic and acidic residues" evidence="1">
    <location>
        <begin position="118"/>
        <end position="127"/>
    </location>
</feature>
<name>W8SKK3_9RHOB</name>
<dbReference type="Proteomes" id="UP000019593">
    <property type="component" value="Chromosome"/>
</dbReference>
<accession>W8SKK3</accession>
<protein>
    <submittedName>
        <fullName evidence="2">Uncharacterized protein</fullName>
    </submittedName>
</protein>
<feature type="region of interest" description="Disordered" evidence="1">
    <location>
        <begin position="106"/>
        <end position="127"/>
    </location>
</feature>
<feature type="region of interest" description="Disordered" evidence="1">
    <location>
        <begin position="31"/>
        <end position="50"/>
    </location>
</feature>
<evidence type="ECO:0000313" key="2">
    <source>
        <dbReference type="EMBL" id="AHM03045.1"/>
    </source>
</evidence>
<reference evidence="2 3" key="1">
    <citation type="submission" date="2013-03" db="EMBL/GenBank/DDBJ databases">
        <authorList>
            <person name="Fiebig A."/>
            <person name="Goeker M."/>
            <person name="Klenk H.-P.P."/>
        </authorList>
    </citation>
    <scope>NUCLEOTIDE SEQUENCE [LARGE SCALE GENOMIC DNA]</scope>
    <source>
        <strain evidence="3">DSM 19469</strain>
    </source>
</reference>
<dbReference type="HOGENOM" id="CLU_1968899_0_0_5"/>
<evidence type="ECO:0000256" key="1">
    <source>
        <dbReference type="SAM" id="MobiDB-lite"/>
    </source>
</evidence>
<dbReference type="EMBL" id="CP004372">
    <property type="protein sequence ID" value="AHM03045.1"/>
    <property type="molecule type" value="Genomic_DNA"/>
</dbReference>
<sequence length="127" mass="13874">MRLARDEADAEEIMELTSIVEQLEGQVATARAAANKEKTMTKNGPAKSPADLEKALAANRRSAERQLDDLAKSMMEPGETFEKAYSRAIDSEMGRAMLRTLDDATALQTGQPTEADLDTARKNLMEG</sequence>
<keyword evidence="3" id="KW-1185">Reference proteome</keyword>
<dbReference type="AlphaFoldDB" id="W8SKK3"/>
<dbReference type="KEGG" id="red:roselon_00605"/>
<gene>
    <name evidence="2" type="ORF">roselon_00605</name>
</gene>
<dbReference type="eggNOG" id="ENOG50348ME">
    <property type="taxonomic scope" value="Bacteria"/>
</dbReference>